<dbReference type="PROSITE" id="PS50135">
    <property type="entry name" value="ZF_ZZ_2"/>
    <property type="match status" value="1"/>
</dbReference>
<dbReference type="GO" id="GO:0008270">
    <property type="term" value="F:zinc ion binding"/>
    <property type="evidence" value="ECO:0007669"/>
    <property type="project" value="UniProtKB-KW"/>
</dbReference>
<keyword evidence="10" id="KW-0009">Actin-binding</keyword>
<evidence type="ECO:0000256" key="13">
    <source>
        <dbReference type="SAM" id="MobiDB-lite"/>
    </source>
</evidence>
<evidence type="ECO:0000256" key="5">
    <source>
        <dbReference type="ARBA" id="ARBA00022723"/>
    </source>
</evidence>
<keyword evidence="9" id="KW-0472">Membrane</keyword>
<evidence type="ECO:0000256" key="2">
    <source>
        <dbReference type="ARBA" id="ARBA00004278"/>
    </source>
</evidence>
<name>R7UR84_CAPTE</name>
<keyword evidence="8" id="KW-0106">Calcium</keyword>
<evidence type="ECO:0000256" key="1">
    <source>
        <dbReference type="ARBA" id="ARBA00004245"/>
    </source>
</evidence>
<dbReference type="STRING" id="283909.R7UR84"/>
<evidence type="ECO:0000256" key="6">
    <source>
        <dbReference type="ARBA" id="ARBA00022771"/>
    </source>
</evidence>
<dbReference type="Gene3D" id="3.30.60.90">
    <property type="match status" value="1"/>
</dbReference>
<dbReference type="GO" id="GO:0005737">
    <property type="term" value="C:cytoplasm"/>
    <property type="evidence" value="ECO:0007669"/>
    <property type="project" value="UniProtKB-ARBA"/>
</dbReference>
<dbReference type="AlphaFoldDB" id="R7UR84"/>
<keyword evidence="3" id="KW-1003">Cell membrane</keyword>
<keyword evidence="11" id="KW-0206">Cytoskeleton</keyword>
<keyword evidence="18" id="KW-1185">Reference proteome</keyword>
<dbReference type="SMART" id="SM00291">
    <property type="entry name" value="ZnF_ZZ"/>
    <property type="match status" value="1"/>
</dbReference>
<evidence type="ECO:0000313" key="16">
    <source>
        <dbReference type="EMBL" id="ELU06442.1"/>
    </source>
</evidence>
<dbReference type="SUPFAM" id="SSF57850">
    <property type="entry name" value="RING/U-box"/>
    <property type="match status" value="1"/>
</dbReference>
<evidence type="ECO:0000256" key="10">
    <source>
        <dbReference type="ARBA" id="ARBA00023203"/>
    </source>
</evidence>
<reference evidence="18" key="1">
    <citation type="submission" date="2012-12" db="EMBL/GenBank/DDBJ databases">
        <authorList>
            <person name="Hellsten U."/>
            <person name="Grimwood J."/>
            <person name="Chapman J.A."/>
            <person name="Shapiro H."/>
            <person name="Aerts A."/>
            <person name="Otillar R.P."/>
            <person name="Terry A.Y."/>
            <person name="Boore J.L."/>
            <person name="Simakov O."/>
            <person name="Marletaz F."/>
            <person name="Cho S.-J."/>
            <person name="Edsinger-Gonzales E."/>
            <person name="Havlak P."/>
            <person name="Kuo D.-H."/>
            <person name="Larsson T."/>
            <person name="Lv J."/>
            <person name="Arendt D."/>
            <person name="Savage R."/>
            <person name="Osoegawa K."/>
            <person name="de Jong P."/>
            <person name="Lindberg D.R."/>
            <person name="Seaver E.C."/>
            <person name="Weisblat D.A."/>
            <person name="Putnam N.H."/>
            <person name="Grigoriev I.V."/>
            <person name="Rokhsar D.S."/>
        </authorList>
    </citation>
    <scope>NUCLEOTIDE SEQUENCE</scope>
    <source>
        <strain evidence="18">I ESC-2004</strain>
    </source>
</reference>
<dbReference type="EMBL" id="AMQN01007411">
    <property type="status" value="NOT_ANNOTATED_CDS"/>
    <property type="molecule type" value="Genomic_DNA"/>
</dbReference>
<dbReference type="PROSITE" id="PS50020">
    <property type="entry name" value="WW_DOMAIN_2"/>
    <property type="match status" value="1"/>
</dbReference>
<gene>
    <name evidence="16" type="ORF">CAPTEDRAFT_228293</name>
</gene>
<dbReference type="InterPro" id="IPR011992">
    <property type="entry name" value="EF-hand-dom_pair"/>
</dbReference>
<dbReference type="EMBL" id="KB300643">
    <property type="protein sequence ID" value="ELU06442.1"/>
    <property type="molecule type" value="Genomic_DNA"/>
</dbReference>
<dbReference type="PANTHER" id="PTHR12268">
    <property type="entry name" value="E3 UBIQUITIN-PROTEIN LIGASE KCMF1"/>
    <property type="match status" value="1"/>
</dbReference>
<dbReference type="InterPro" id="IPR001202">
    <property type="entry name" value="WW_dom"/>
</dbReference>
<reference evidence="17" key="3">
    <citation type="submission" date="2015-06" db="UniProtKB">
        <authorList>
            <consortium name="EnsemblMetazoa"/>
        </authorList>
    </citation>
    <scope>IDENTIFICATION</scope>
</reference>
<dbReference type="CDD" id="cd00201">
    <property type="entry name" value="WW"/>
    <property type="match status" value="1"/>
</dbReference>
<dbReference type="OrthoDB" id="10057795at2759"/>
<accession>R7UR84</accession>
<comment type="subcellular location">
    <subcellularLocation>
        <location evidence="2">Cell membrane</location>
        <location evidence="2">Sarcolemma</location>
        <topology evidence="2">Peripheral membrane protein</topology>
        <orientation evidence="2">Cytoplasmic side</orientation>
    </subcellularLocation>
    <subcellularLocation>
        <location evidence="1">Cytoplasm</location>
        <location evidence="1">Cytoskeleton</location>
    </subcellularLocation>
</comment>
<dbReference type="Pfam" id="PF09068">
    <property type="entry name" value="EF-hand_2"/>
    <property type="match status" value="1"/>
</dbReference>
<dbReference type="InterPro" id="IPR000433">
    <property type="entry name" value="Znf_ZZ"/>
</dbReference>
<dbReference type="Pfam" id="PF00569">
    <property type="entry name" value="ZZ"/>
    <property type="match status" value="1"/>
</dbReference>
<dbReference type="GO" id="GO:0045202">
    <property type="term" value="C:synapse"/>
    <property type="evidence" value="ECO:0007669"/>
    <property type="project" value="GOC"/>
</dbReference>
<dbReference type="GO" id="GO:0016010">
    <property type="term" value="C:dystrophin-associated glycoprotein complex"/>
    <property type="evidence" value="ECO:0007669"/>
    <property type="project" value="UniProtKB-ARBA"/>
</dbReference>
<evidence type="ECO:0000313" key="17">
    <source>
        <dbReference type="EnsemblMetazoa" id="CapteP228293"/>
    </source>
</evidence>
<feature type="region of interest" description="Disordered" evidence="13">
    <location>
        <begin position="364"/>
        <end position="386"/>
    </location>
</feature>
<dbReference type="GO" id="GO:0003779">
    <property type="term" value="F:actin binding"/>
    <property type="evidence" value="ECO:0007669"/>
    <property type="project" value="UniProtKB-KW"/>
</dbReference>
<dbReference type="HOGENOM" id="CLU_001187_1_2_1"/>
<evidence type="ECO:0008006" key="19">
    <source>
        <dbReference type="Google" id="ProtNLM"/>
    </source>
</evidence>
<feature type="domain" description="WW" evidence="14">
    <location>
        <begin position="9"/>
        <end position="42"/>
    </location>
</feature>
<dbReference type="PROSITE" id="PS01159">
    <property type="entry name" value="WW_DOMAIN_1"/>
    <property type="match status" value="1"/>
</dbReference>
<dbReference type="OMA" id="FLSWVQS"/>
<feature type="domain" description="ZZ-type" evidence="15">
    <location>
        <begin position="268"/>
        <end position="324"/>
    </location>
</feature>
<keyword evidence="4" id="KW-0963">Cytoplasm</keyword>
<dbReference type="InterPro" id="IPR043145">
    <property type="entry name" value="Znf_ZZ_sf"/>
</dbReference>
<evidence type="ECO:0000256" key="4">
    <source>
        <dbReference type="ARBA" id="ARBA00022490"/>
    </source>
</evidence>
<dbReference type="GO" id="GO:0042383">
    <property type="term" value="C:sarcolemma"/>
    <property type="evidence" value="ECO:0007669"/>
    <property type="project" value="UniProtKB-SubCell"/>
</dbReference>
<keyword evidence="5" id="KW-0479">Metal-binding</keyword>
<evidence type="ECO:0000256" key="3">
    <source>
        <dbReference type="ARBA" id="ARBA00022475"/>
    </source>
</evidence>
<keyword evidence="7" id="KW-0862">Zinc</keyword>
<dbReference type="PROSITE" id="PS00028">
    <property type="entry name" value="ZINC_FINGER_C2H2_1"/>
    <property type="match status" value="1"/>
</dbReference>
<dbReference type="GO" id="GO:0099536">
    <property type="term" value="P:synaptic signaling"/>
    <property type="evidence" value="ECO:0007669"/>
    <property type="project" value="TreeGrafter"/>
</dbReference>
<keyword evidence="6 12" id="KW-0863">Zinc-finger</keyword>
<dbReference type="SUPFAM" id="SSF47473">
    <property type="entry name" value="EF-hand"/>
    <property type="match status" value="2"/>
</dbReference>
<feature type="region of interest" description="Disordered" evidence="13">
    <location>
        <begin position="419"/>
        <end position="438"/>
    </location>
</feature>
<dbReference type="InterPro" id="IPR050774">
    <property type="entry name" value="KCMF1/Dystrophin"/>
</dbReference>
<dbReference type="CDD" id="cd02334">
    <property type="entry name" value="ZZ_dystrophin"/>
    <property type="match status" value="1"/>
</dbReference>
<evidence type="ECO:0000256" key="7">
    <source>
        <dbReference type="ARBA" id="ARBA00022833"/>
    </source>
</evidence>
<organism evidence="16">
    <name type="scientific">Capitella teleta</name>
    <name type="common">Polychaete worm</name>
    <dbReference type="NCBI Taxonomy" id="283909"/>
    <lineage>
        <taxon>Eukaryota</taxon>
        <taxon>Metazoa</taxon>
        <taxon>Spiralia</taxon>
        <taxon>Lophotrochozoa</taxon>
        <taxon>Annelida</taxon>
        <taxon>Polychaeta</taxon>
        <taxon>Sedentaria</taxon>
        <taxon>Scolecida</taxon>
        <taxon>Capitellidae</taxon>
        <taxon>Capitella</taxon>
    </lineage>
</organism>
<dbReference type="InterPro" id="IPR015154">
    <property type="entry name" value="EF-hand_dom_typ2"/>
</dbReference>
<dbReference type="Proteomes" id="UP000014760">
    <property type="component" value="Unassembled WGS sequence"/>
</dbReference>
<reference evidence="16 18" key="2">
    <citation type="journal article" date="2013" name="Nature">
        <title>Insights into bilaterian evolution from three spiralian genomes.</title>
        <authorList>
            <person name="Simakov O."/>
            <person name="Marletaz F."/>
            <person name="Cho S.J."/>
            <person name="Edsinger-Gonzales E."/>
            <person name="Havlak P."/>
            <person name="Hellsten U."/>
            <person name="Kuo D.H."/>
            <person name="Larsson T."/>
            <person name="Lv J."/>
            <person name="Arendt D."/>
            <person name="Savage R."/>
            <person name="Osoegawa K."/>
            <person name="de Jong P."/>
            <person name="Grimwood J."/>
            <person name="Chapman J.A."/>
            <person name="Shapiro H."/>
            <person name="Aerts A."/>
            <person name="Otillar R.P."/>
            <person name="Terry A.Y."/>
            <person name="Boore J.L."/>
            <person name="Grigoriev I.V."/>
            <person name="Lindberg D.R."/>
            <person name="Seaver E.C."/>
            <person name="Weisblat D.A."/>
            <person name="Putnam N.H."/>
            <person name="Rokhsar D.S."/>
        </authorList>
    </citation>
    <scope>NUCLEOTIDE SEQUENCE</scope>
    <source>
        <strain evidence="16 18">I ESC-2004</strain>
    </source>
</reference>
<evidence type="ECO:0000256" key="12">
    <source>
        <dbReference type="PROSITE-ProRule" id="PRU00228"/>
    </source>
</evidence>
<evidence type="ECO:0000256" key="8">
    <source>
        <dbReference type="ARBA" id="ARBA00022837"/>
    </source>
</evidence>
<dbReference type="InterPro" id="IPR015153">
    <property type="entry name" value="EF-hand_dom_typ1"/>
</dbReference>
<dbReference type="SUPFAM" id="SSF51045">
    <property type="entry name" value="WW domain"/>
    <property type="match status" value="1"/>
</dbReference>
<evidence type="ECO:0000313" key="18">
    <source>
        <dbReference type="Proteomes" id="UP000014760"/>
    </source>
</evidence>
<evidence type="ECO:0000259" key="14">
    <source>
        <dbReference type="PROSITE" id="PS50020"/>
    </source>
</evidence>
<evidence type="ECO:0000256" key="9">
    <source>
        <dbReference type="ARBA" id="ARBA00023136"/>
    </source>
</evidence>
<sequence>MGDEEIDADSVWNMWSRRLTSSGMPYYVHTKREVSQWDHPMYARLFEDFAEFGAIKYAAYRTALKLRYLQKKLQFDLVDLKAFSTVLDRYDYQHTSVKRLPCENLVKIVNETCIGAKIQLLGSSAVTNDLSSTTVHLLVNWLLNICDKKRSGNIDLLTFKVAMGTLCNASLSSKYKFFFNQICDLSRCVPKANLLKFIKTMLQVAAQFGENSSFGGLNAQPAVDSCFSGAWSSTGVTEDEFLAWLNREPQTLVWLPTFHRMVAAEKASHEAKCNLCKQFPIVGIRYRCLKCFNCDVCQQCFLTGRCYKKHQASHPMQEYCKPTGAREDTRAFLKTLKNKLSKGRKQGLSYLPVPAHPPSVHNIPVGSAGQSFEEDAPESGSSVPPKFTQNVEELHNWRSAIQQLDGEYKDLIQTIHSCHIPPHKTSSSTSSSSSQEEILLQRNRSLEAEQEKLKEHNQRLEEELQQLKRMLHKGISTGTPKLGMKASRRFQSTPATARLSFHSPISIISADVTPYETPSLAHEEEKEEEEEVTTTFAESEGILAVTQFSVPSVCDSQSADSNDEQELKNILDKMEEMFSAETPDDKQPETLDEIYEAVNHIGEAFAAFSDKLST</sequence>
<dbReference type="SMART" id="SM00456">
    <property type="entry name" value="WW"/>
    <property type="match status" value="1"/>
</dbReference>
<evidence type="ECO:0000259" key="15">
    <source>
        <dbReference type="PROSITE" id="PS50135"/>
    </source>
</evidence>
<proteinExistence type="predicted"/>
<dbReference type="CDD" id="cd15901">
    <property type="entry name" value="EFh_DMD_DYTN_DTN"/>
    <property type="match status" value="1"/>
</dbReference>
<evidence type="ECO:0000256" key="11">
    <source>
        <dbReference type="ARBA" id="ARBA00023212"/>
    </source>
</evidence>
<dbReference type="InterPro" id="IPR013087">
    <property type="entry name" value="Znf_C2H2_type"/>
</dbReference>
<dbReference type="PANTHER" id="PTHR12268:SF14">
    <property type="entry name" value="DYSTROPHIN-1"/>
    <property type="match status" value="1"/>
</dbReference>
<dbReference type="GO" id="GO:0005856">
    <property type="term" value="C:cytoskeleton"/>
    <property type="evidence" value="ECO:0007669"/>
    <property type="project" value="UniProtKB-SubCell"/>
</dbReference>
<dbReference type="EnsemblMetazoa" id="CapteT228293">
    <property type="protein sequence ID" value="CapteP228293"/>
    <property type="gene ID" value="CapteG228293"/>
</dbReference>
<dbReference type="Gene3D" id="1.10.238.10">
    <property type="entry name" value="EF-hand"/>
    <property type="match status" value="2"/>
</dbReference>
<dbReference type="Gene3D" id="2.20.70.10">
    <property type="match status" value="1"/>
</dbReference>
<dbReference type="CDD" id="cd14686">
    <property type="entry name" value="bZIP"/>
    <property type="match status" value="1"/>
</dbReference>
<dbReference type="Pfam" id="PF09069">
    <property type="entry name" value="EF-hand_3"/>
    <property type="match status" value="1"/>
</dbReference>
<dbReference type="InterPro" id="IPR036020">
    <property type="entry name" value="WW_dom_sf"/>
</dbReference>
<protein>
    <recommendedName>
        <fullName evidence="19">Dystrophin</fullName>
    </recommendedName>
</protein>
<feature type="compositionally biased region" description="Low complexity" evidence="13">
    <location>
        <begin position="425"/>
        <end position="434"/>
    </location>
</feature>